<dbReference type="Pfam" id="PF00356">
    <property type="entry name" value="LacI"/>
    <property type="match status" value="1"/>
</dbReference>
<accession>A0A1I2HRT3</accession>
<keyword evidence="3" id="KW-0804">Transcription</keyword>
<dbReference type="CDD" id="cd01392">
    <property type="entry name" value="HTH_LacI"/>
    <property type="match status" value="1"/>
</dbReference>
<proteinExistence type="predicted"/>
<dbReference type="GO" id="GO:0000976">
    <property type="term" value="F:transcription cis-regulatory region binding"/>
    <property type="evidence" value="ECO:0007669"/>
    <property type="project" value="TreeGrafter"/>
</dbReference>
<dbReference type="InterPro" id="IPR010982">
    <property type="entry name" value="Lambda_DNA-bd_dom_sf"/>
</dbReference>
<name>A0A1I2HRT3_9ACTN</name>
<dbReference type="InterPro" id="IPR046335">
    <property type="entry name" value="LacI/GalR-like_sensor"/>
</dbReference>
<dbReference type="PANTHER" id="PTHR30146">
    <property type="entry name" value="LACI-RELATED TRANSCRIPTIONAL REPRESSOR"/>
    <property type="match status" value="1"/>
</dbReference>
<dbReference type="Pfam" id="PF13377">
    <property type="entry name" value="Peripla_BP_3"/>
    <property type="match status" value="1"/>
</dbReference>
<keyword evidence="2" id="KW-0238">DNA-binding</keyword>
<dbReference type="InterPro" id="IPR000843">
    <property type="entry name" value="HTH_LacI"/>
</dbReference>
<dbReference type="PROSITE" id="PS50932">
    <property type="entry name" value="HTH_LACI_2"/>
    <property type="match status" value="1"/>
</dbReference>
<evidence type="ECO:0000313" key="6">
    <source>
        <dbReference type="Proteomes" id="UP000181942"/>
    </source>
</evidence>
<protein>
    <submittedName>
        <fullName evidence="5">Transcriptional regulator, LacI family</fullName>
    </submittedName>
</protein>
<dbReference type="Gene3D" id="3.40.50.2300">
    <property type="match status" value="2"/>
</dbReference>
<dbReference type="SUPFAM" id="SSF53822">
    <property type="entry name" value="Periplasmic binding protein-like I"/>
    <property type="match status" value="1"/>
</dbReference>
<gene>
    <name evidence="5" type="ORF">SAMN02787118_105388</name>
</gene>
<keyword evidence="1" id="KW-0805">Transcription regulation</keyword>
<dbReference type="EMBL" id="FONR01000005">
    <property type="protein sequence ID" value="SFF32935.1"/>
    <property type="molecule type" value="Genomic_DNA"/>
</dbReference>
<evidence type="ECO:0000313" key="5">
    <source>
        <dbReference type="EMBL" id="SFF32935.1"/>
    </source>
</evidence>
<dbReference type="PROSITE" id="PS00356">
    <property type="entry name" value="HTH_LACI_1"/>
    <property type="match status" value="1"/>
</dbReference>
<evidence type="ECO:0000256" key="2">
    <source>
        <dbReference type="ARBA" id="ARBA00023125"/>
    </source>
</evidence>
<dbReference type="SMART" id="SM00354">
    <property type="entry name" value="HTH_LACI"/>
    <property type="match status" value="1"/>
</dbReference>
<dbReference type="CDD" id="cd06267">
    <property type="entry name" value="PBP1_LacI_sugar_binding-like"/>
    <property type="match status" value="1"/>
</dbReference>
<dbReference type="SUPFAM" id="SSF47413">
    <property type="entry name" value="lambda repressor-like DNA-binding domains"/>
    <property type="match status" value="1"/>
</dbReference>
<evidence type="ECO:0000256" key="1">
    <source>
        <dbReference type="ARBA" id="ARBA00023015"/>
    </source>
</evidence>
<dbReference type="PRINTS" id="PR00036">
    <property type="entry name" value="HTHLACI"/>
</dbReference>
<feature type="domain" description="HTH lacI-type" evidence="4">
    <location>
        <begin position="15"/>
        <end position="69"/>
    </location>
</feature>
<dbReference type="GO" id="GO:0003700">
    <property type="term" value="F:DNA-binding transcription factor activity"/>
    <property type="evidence" value="ECO:0007669"/>
    <property type="project" value="TreeGrafter"/>
</dbReference>
<reference evidence="5 6" key="1">
    <citation type="submission" date="2016-10" db="EMBL/GenBank/DDBJ databases">
        <authorList>
            <person name="de Groot N.N."/>
        </authorList>
    </citation>
    <scope>NUCLEOTIDE SEQUENCE [LARGE SCALE GENOMIC DNA]</scope>
    <source>
        <strain evidence="5 6">OK461</strain>
    </source>
</reference>
<dbReference type="Proteomes" id="UP000181942">
    <property type="component" value="Unassembled WGS sequence"/>
</dbReference>
<organism evidence="5 6">
    <name type="scientific">Streptomyces mirabilis</name>
    <dbReference type="NCBI Taxonomy" id="68239"/>
    <lineage>
        <taxon>Bacteria</taxon>
        <taxon>Bacillati</taxon>
        <taxon>Actinomycetota</taxon>
        <taxon>Actinomycetes</taxon>
        <taxon>Kitasatosporales</taxon>
        <taxon>Streptomycetaceae</taxon>
        <taxon>Streptomyces</taxon>
    </lineage>
</organism>
<dbReference type="AlphaFoldDB" id="A0A1I2HRT3"/>
<sequence>MGMGMGNDMTSKGRVTIREVAERAGVSMATVSRVLSGNHPVPASTRARVLRAARDLDYVANAHARALVGGGRKMVAVVLRQVTSPFYAQVAEGVEAEAAARGWLCLVGTTGGDPGRELEFVQLMREEGARLVILVGGVVEDDAYRERVAHYAQALASSGARLVLCGRPAPDPDIPALVVEFDNEAGARAITGHLLSAGHRRIVFLGGLPGNTALDARVAGYRAALAEHGLGPGAAHVVDCGLGRAAGHRAMTELLKAGGDPGPGDTATLDTATLDTAIPDAAPARFTAVFAGDDMVAAGALRAIADAGLRVPQDISVVGYNDIPLAEDFNPPLTTVRTPAEELGRAAVRIALRDPEHAAGAHHLLGTHIVVRDSVQPPPPGA</sequence>
<dbReference type="InterPro" id="IPR028082">
    <property type="entry name" value="Peripla_BP_I"/>
</dbReference>
<evidence type="ECO:0000259" key="4">
    <source>
        <dbReference type="PROSITE" id="PS50932"/>
    </source>
</evidence>
<dbReference type="PANTHER" id="PTHR30146:SF153">
    <property type="entry name" value="LACTOSE OPERON REPRESSOR"/>
    <property type="match status" value="1"/>
</dbReference>
<dbReference type="Gene3D" id="1.10.260.40">
    <property type="entry name" value="lambda repressor-like DNA-binding domains"/>
    <property type="match status" value="1"/>
</dbReference>
<evidence type="ECO:0000256" key="3">
    <source>
        <dbReference type="ARBA" id="ARBA00023163"/>
    </source>
</evidence>
<dbReference type="STRING" id="68239.GCA_000745715_04937"/>